<evidence type="ECO:0000313" key="8">
    <source>
        <dbReference type="Proteomes" id="UP000308528"/>
    </source>
</evidence>
<dbReference type="SUPFAM" id="SSF52540">
    <property type="entry name" value="P-loop containing nucleoside triphosphate hydrolases"/>
    <property type="match status" value="1"/>
</dbReference>
<dbReference type="PANTHER" id="PTHR43642:SF1">
    <property type="entry name" value="HYBRID SIGNAL TRANSDUCTION HISTIDINE KINASE G"/>
    <property type="match status" value="1"/>
</dbReference>
<reference evidence="7 8" key="1">
    <citation type="submission" date="2019-04" db="EMBL/GenBank/DDBJ databases">
        <title>Lewinella litorea sp. nov., isolated from a marine sand.</title>
        <authorList>
            <person name="Yoon J.-H."/>
        </authorList>
    </citation>
    <scope>NUCLEOTIDE SEQUENCE [LARGE SCALE GENOMIC DNA]</scope>
    <source>
        <strain evidence="7 8">HSMS-39</strain>
    </source>
</reference>
<evidence type="ECO:0000256" key="1">
    <source>
        <dbReference type="ARBA" id="ARBA00004167"/>
    </source>
</evidence>
<dbReference type="Pfam" id="PF13191">
    <property type="entry name" value="AAA_16"/>
    <property type="match status" value="1"/>
</dbReference>
<dbReference type="Gene3D" id="3.30.70.1230">
    <property type="entry name" value="Nucleotide cyclase"/>
    <property type="match status" value="1"/>
</dbReference>
<dbReference type="SUPFAM" id="SSF55781">
    <property type="entry name" value="GAF domain-like"/>
    <property type="match status" value="1"/>
</dbReference>
<keyword evidence="2" id="KW-0547">Nucleotide-binding</keyword>
<dbReference type="PROSITE" id="PS50125">
    <property type="entry name" value="GUANYLATE_CYCLASE_2"/>
    <property type="match status" value="1"/>
</dbReference>
<dbReference type="Proteomes" id="UP000308528">
    <property type="component" value="Unassembled WGS sequence"/>
</dbReference>
<dbReference type="Gene3D" id="3.40.50.300">
    <property type="entry name" value="P-loop containing nucleotide triphosphate hydrolases"/>
    <property type="match status" value="1"/>
</dbReference>
<dbReference type="PANTHER" id="PTHR43642">
    <property type="entry name" value="HYBRID SIGNAL TRANSDUCTION HISTIDINE KINASE G"/>
    <property type="match status" value="1"/>
</dbReference>
<gene>
    <name evidence="7" type="ORF">E4021_10830</name>
</gene>
<dbReference type="InterPro" id="IPR053159">
    <property type="entry name" value="Hybrid_Histidine_Kinase"/>
</dbReference>
<dbReference type="CDD" id="cd14014">
    <property type="entry name" value="STKc_PknB_like"/>
    <property type="match status" value="1"/>
</dbReference>
<dbReference type="InterPro" id="IPR029016">
    <property type="entry name" value="GAF-like_dom_sf"/>
</dbReference>
<dbReference type="SMART" id="SM00220">
    <property type="entry name" value="S_TKc"/>
    <property type="match status" value="1"/>
</dbReference>
<dbReference type="PROSITE" id="PS00452">
    <property type="entry name" value="GUANYLATE_CYCLASE_1"/>
    <property type="match status" value="1"/>
</dbReference>
<dbReference type="InterPro" id="IPR011009">
    <property type="entry name" value="Kinase-like_dom_sf"/>
</dbReference>
<dbReference type="GO" id="GO:0016020">
    <property type="term" value="C:membrane"/>
    <property type="evidence" value="ECO:0007669"/>
    <property type="project" value="UniProtKB-SubCell"/>
</dbReference>
<feature type="domain" description="Guanylate cyclase" evidence="6">
    <location>
        <begin position="1517"/>
        <end position="1648"/>
    </location>
</feature>
<dbReference type="GO" id="GO:0004016">
    <property type="term" value="F:adenylate cyclase activity"/>
    <property type="evidence" value="ECO:0007669"/>
    <property type="project" value="UniProtKB-ARBA"/>
</dbReference>
<dbReference type="Gene3D" id="1.10.510.10">
    <property type="entry name" value="Transferase(Phosphotransferase) domain 1"/>
    <property type="match status" value="1"/>
</dbReference>
<dbReference type="InterPro" id="IPR018297">
    <property type="entry name" value="A/G_cyclase_CS"/>
</dbReference>
<dbReference type="InterPro" id="IPR000719">
    <property type="entry name" value="Prot_kinase_dom"/>
</dbReference>
<dbReference type="EMBL" id="SRSF01000004">
    <property type="protein sequence ID" value="THH39245.1"/>
    <property type="molecule type" value="Genomic_DNA"/>
</dbReference>
<organism evidence="7 8">
    <name type="scientific">Neolewinella litorea</name>
    <dbReference type="NCBI Taxonomy" id="2562452"/>
    <lineage>
        <taxon>Bacteria</taxon>
        <taxon>Pseudomonadati</taxon>
        <taxon>Bacteroidota</taxon>
        <taxon>Saprospiria</taxon>
        <taxon>Saprospirales</taxon>
        <taxon>Lewinellaceae</taxon>
        <taxon>Neolewinella</taxon>
    </lineage>
</organism>
<dbReference type="InterPro" id="IPR041664">
    <property type="entry name" value="AAA_16"/>
</dbReference>
<dbReference type="InterPro" id="IPR001054">
    <property type="entry name" value="A/G_cyclase"/>
</dbReference>
<name>A0A4S4NJZ0_9BACT</name>
<sequence length="1708" mass="193648">MKAEQLVYESVRTKIHYLEDSEWGGPVVRKALNYEFPTPREIAKFYREFEITKNLEGDAIRRVLGRTRSQNRHYLYLEWVDAPTLAEVFKDRKHDIGGFLRAAVAMAGALAEVHSAGIIHRDISPYNILLDLPRAEVKIIDFGISSRIDLKEQNLGNPEVLEGNLHYISPEQTGRMNRAVDYRTDLYSLGVVFYEMLTGHCPFRAKEPLELVHCHIAQRPPDIRKLNPQVPESVALIIDRLLAKNAENRYQSARGLEADLQHCLEAYEDTGVIQPFILGEQDFSGRFRIVERLYGREEETARLLAAFERVSRGGLETVLVAGYSGTGKSALVHEVHKPITQSRGYFVEGKFNQFQRAEPYFALLQALGRFVDLVLTEKKETVDSFREKIQAAVGTEGRVLTEVIPHLEHIIGPQREVPELAGSESQNRFNYVFRKFVRSISTARHPIVLFIDDLQWADSASLELLRLLMTDLENNHLLCIGAYRDNEVDASHPFLQTVREIESAGGKLTTIEIGNLSVDDVNNLISEATGIQPAATRPLTTLVYEKTRGNAFFTTQFLYSLYEEELLWFDTESRRWTWDLALVRQRNITDNVVELMAAKVMRLPTPAQDLLKVGASIGNEFDPETLCVIESVDAEKVEEILFPALREGLLLPFGKAYKFAHDRIQQAAYSLIPDADKAAVHARIGRLLLADTPPDHLDERVFDIVTQLNSGLPAINDGEERLRLAELNLRAGRRAKQASAFRRGAEYLQAGIDLLPAQGSWKSHYELSRDLYTEAAECNYLSGEFATMDGMVATILNEATELLDKVKAYEIRILSFKAKNQLNEAIDTGLEVLEQLGEKFPGQPGLPNVMSDLLYTKLRFYGKDIHTLEDLPIMNEPRKIAAMRIIADIASSSYWARPNLFPLVIFRMCRMSLKYGNTALSAFAFATYGVIMCGVLEQMESGYRYGKLGLRLMDKFEERAWTTQIYCPVYALIINWNEHVRNTLRPLQESYHIGLETGAIEFACINSNIYCIHSYLIGRNLQRVEEETAAYSRNYLQLKQETNYNYNEVYRQGMRNFMKKSANPLILTGDAYDEAKMMEQNTERDDKTGLFFIYFNKLILACHFRDYRPAAEHAANARRLLEAVLAKFEIPNHHFYEALVNLALYPQSDRREQRRIMRRARTNIKKMRKWSRTAPENYLHKAELMEAERQRVLGNFNLARLAYDRAIAEANRQQYVHEAALAYELAGRAYLEQGMEQLAGFFFKSAFSAYREWGAEAKLADLRNHYPDHLRGTELRAAGTIGNTTTLHALTSFGDTSLLDLQTVLKAATSISAQIQLGDMLRNLMSIVIENAGAQEGVLLLERNGSLLIEAAFSVEAERTTVLQALPVENSGLVAESVVKFVNRTRQPVVINDAANDDRFALDPYLLERGARSVLCLPFLNHGKFVGILYLENKLAAGVFTAERIDLLALLSGQIAISIDNAILYENLEVKVRERTEQLAVEKTKSDDLLLNILPQEIAEELKRNGRTLPRRFDSVTVMFTDFRGFTGLAETLHAEELVRSLDAHFCAFDEIIGRYNIEKIKTIGDAYMCVAGLPTVSSTHAEDMVRAALDIRRYMEEHNRRCRDRGEECLEIRIGLHSGPVVAGVVGRKKFAYDIWGDTVNTAARMESSGVAGRINASGALRDLIGSRYTFIHRGKIAAKNKGQIDMYFIEDRPTPEPEEKIQIQHT</sequence>
<dbReference type="RefSeq" id="WP_136459296.1">
    <property type="nucleotide sequence ID" value="NZ_SRSF01000004.1"/>
</dbReference>
<dbReference type="Pfam" id="PF00069">
    <property type="entry name" value="Pkinase"/>
    <property type="match status" value="1"/>
</dbReference>
<dbReference type="SMART" id="SM00065">
    <property type="entry name" value="GAF"/>
    <property type="match status" value="1"/>
</dbReference>
<dbReference type="InterPro" id="IPR027417">
    <property type="entry name" value="P-loop_NTPase"/>
</dbReference>
<dbReference type="InterPro" id="IPR003018">
    <property type="entry name" value="GAF"/>
</dbReference>
<dbReference type="CDD" id="cd07302">
    <property type="entry name" value="CHD"/>
    <property type="match status" value="1"/>
</dbReference>
<evidence type="ECO:0000259" key="5">
    <source>
        <dbReference type="PROSITE" id="PS50011"/>
    </source>
</evidence>
<evidence type="ECO:0000256" key="4">
    <source>
        <dbReference type="RuleBase" id="RU000405"/>
    </source>
</evidence>
<proteinExistence type="inferred from homology"/>
<dbReference type="PROSITE" id="PS50011">
    <property type="entry name" value="PROTEIN_KINASE_DOM"/>
    <property type="match status" value="1"/>
</dbReference>
<dbReference type="GO" id="GO:0035556">
    <property type="term" value="P:intracellular signal transduction"/>
    <property type="evidence" value="ECO:0007669"/>
    <property type="project" value="InterPro"/>
</dbReference>
<evidence type="ECO:0000256" key="2">
    <source>
        <dbReference type="ARBA" id="ARBA00022741"/>
    </source>
</evidence>
<dbReference type="Pfam" id="PF01590">
    <property type="entry name" value="GAF"/>
    <property type="match status" value="1"/>
</dbReference>
<dbReference type="PROSITE" id="PS00109">
    <property type="entry name" value="PROTEIN_KINASE_TYR"/>
    <property type="match status" value="1"/>
</dbReference>
<feature type="domain" description="Protein kinase" evidence="5">
    <location>
        <begin position="1"/>
        <end position="277"/>
    </location>
</feature>
<comment type="similarity">
    <text evidence="4">Belongs to the adenylyl cyclase class-4/guanylyl cyclase family.</text>
</comment>
<comment type="subcellular location">
    <subcellularLocation>
        <location evidence="1">Membrane</location>
        <topology evidence="1">Single-pass membrane protein</topology>
    </subcellularLocation>
</comment>
<dbReference type="InterPro" id="IPR008266">
    <property type="entry name" value="Tyr_kinase_AS"/>
</dbReference>
<keyword evidence="8" id="KW-1185">Reference proteome</keyword>
<accession>A0A4S4NJZ0</accession>
<comment type="caution">
    <text evidence="7">The sequence shown here is derived from an EMBL/GenBank/DDBJ whole genome shotgun (WGS) entry which is preliminary data.</text>
</comment>
<dbReference type="Pfam" id="PF00211">
    <property type="entry name" value="Guanylate_cyc"/>
    <property type="match status" value="1"/>
</dbReference>
<dbReference type="SUPFAM" id="SSF55073">
    <property type="entry name" value="Nucleotide cyclase"/>
    <property type="match status" value="1"/>
</dbReference>
<dbReference type="GO" id="GO:0009190">
    <property type="term" value="P:cyclic nucleotide biosynthetic process"/>
    <property type="evidence" value="ECO:0007669"/>
    <property type="project" value="InterPro"/>
</dbReference>
<evidence type="ECO:0000256" key="3">
    <source>
        <dbReference type="ARBA" id="ARBA00023239"/>
    </source>
</evidence>
<protein>
    <submittedName>
        <fullName evidence="7">GAF domain-containing protein</fullName>
    </submittedName>
</protein>
<dbReference type="Gene3D" id="3.30.450.40">
    <property type="match status" value="1"/>
</dbReference>
<dbReference type="SMART" id="SM00044">
    <property type="entry name" value="CYCc"/>
    <property type="match status" value="1"/>
</dbReference>
<dbReference type="InterPro" id="IPR029787">
    <property type="entry name" value="Nucleotide_cyclase"/>
</dbReference>
<dbReference type="OrthoDB" id="9806704at2"/>
<dbReference type="GO" id="GO:0004672">
    <property type="term" value="F:protein kinase activity"/>
    <property type="evidence" value="ECO:0007669"/>
    <property type="project" value="InterPro"/>
</dbReference>
<dbReference type="SUPFAM" id="SSF56112">
    <property type="entry name" value="Protein kinase-like (PK-like)"/>
    <property type="match status" value="1"/>
</dbReference>
<evidence type="ECO:0000259" key="6">
    <source>
        <dbReference type="PROSITE" id="PS50125"/>
    </source>
</evidence>
<dbReference type="GO" id="GO:0005524">
    <property type="term" value="F:ATP binding"/>
    <property type="evidence" value="ECO:0007669"/>
    <property type="project" value="InterPro"/>
</dbReference>
<keyword evidence="3 4" id="KW-0456">Lyase</keyword>
<evidence type="ECO:0000313" key="7">
    <source>
        <dbReference type="EMBL" id="THH39245.1"/>
    </source>
</evidence>